<keyword evidence="6 11" id="KW-0812">Transmembrane</keyword>
<dbReference type="CDD" id="cd00082">
    <property type="entry name" value="HisKA"/>
    <property type="match status" value="1"/>
</dbReference>
<protein>
    <recommendedName>
        <fullName evidence="3">histidine kinase</fullName>
        <ecNumber evidence="3">2.7.13.3</ecNumber>
    </recommendedName>
</protein>
<dbReference type="Pfam" id="PF02518">
    <property type="entry name" value="HATPase_c"/>
    <property type="match status" value="1"/>
</dbReference>
<dbReference type="STRING" id="1851544.ODI_02085"/>
<evidence type="ECO:0000256" key="1">
    <source>
        <dbReference type="ARBA" id="ARBA00000085"/>
    </source>
</evidence>
<dbReference type="PANTHER" id="PTHR45436:SF15">
    <property type="entry name" value="SENSOR HISTIDINE KINASE CUSS"/>
    <property type="match status" value="1"/>
</dbReference>
<dbReference type="GO" id="GO:0000155">
    <property type="term" value="F:phosphorelay sensor kinase activity"/>
    <property type="evidence" value="ECO:0007669"/>
    <property type="project" value="InterPro"/>
</dbReference>
<evidence type="ECO:0000256" key="10">
    <source>
        <dbReference type="ARBA" id="ARBA00023136"/>
    </source>
</evidence>
<dbReference type="InterPro" id="IPR005467">
    <property type="entry name" value="His_kinase_dom"/>
</dbReference>
<keyword evidence="9" id="KW-0902">Two-component regulatory system</keyword>
<name>A0A1C3K8G2_9BURK</name>
<sequence length="518" mass="56297">MARISQQPPTEPATPSEALNQEALDIIQRGSAGPNFAPAHRSLLGEILDWMLAPLFLLWPMSVAITYVVAQNIANVPYDRTLANTLRVLAAQVIVENGETRLDMTPAARRLLRTDEDDSVFWLVQDDRGQILGGDRELPLPALGTPSRPGEVLYRDDTLRDFGIRQAYIWMEPASPGARPVLLTVAETLEKREQLANDIIKGVIIPQFVVLPIAVLLVWFGLSRGIAPLNALQQRLRARRPDDLSPLDENAAPSEIAPLVGAVNDLLARLSATIQAQRRFVADAAHQLKTPLAGLRTQAELALRDATPEEMQFSLRQLVTGSEHATRLVNQLLLLANAENADALPMAEVDLSALAQEQAQHWVPQAMLAGIDLGFEGPDTRVPVLGNALLLAELLNNLIDNALRYTPAGGHVTVRIRDGRSQAVLEVDDTGPGIAPGERERVFDRFYRVLGTGVNGSGLGLAIVREIAQRHQAHVGIIDNPYLDAGATGTCVRLTLARLRPASAYLSGDGGLPDRDYP</sequence>
<dbReference type="EMBL" id="LT907988">
    <property type="protein sequence ID" value="SOE49319.1"/>
    <property type="molecule type" value="Genomic_DNA"/>
</dbReference>
<organism evidence="14 16">
    <name type="scientific">Orrella dioscoreae</name>
    <dbReference type="NCBI Taxonomy" id="1851544"/>
    <lineage>
        <taxon>Bacteria</taxon>
        <taxon>Pseudomonadati</taxon>
        <taxon>Pseudomonadota</taxon>
        <taxon>Betaproteobacteria</taxon>
        <taxon>Burkholderiales</taxon>
        <taxon>Alcaligenaceae</taxon>
        <taxon>Orrella</taxon>
    </lineage>
</organism>
<feature type="transmembrane region" description="Helical" evidence="11">
    <location>
        <begin position="199"/>
        <end position="222"/>
    </location>
</feature>
<evidence type="ECO:0000256" key="5">
    <source>
        <dbReference type="ARBA" id="ARBA00022679"/>
    </source>
</evidence>
<dbReference type="InterPro" id="IPR013727">
    <property type="entry name" value="2CSK_N"/>
</dbReference>
<dbReference type="KEGG" id="odi:ODI_R1995"/>
<dbReference type="InterPro" id="IPR003660">
    <property type="entry name" value="HAMP_dom"/>
</dbReference>
<evidence type="ECO:0000256" key="8">
    <source>
        <dbReference type="ARBA" id="ARBA00022989"/>
    </source>
</evidence>
<evidence type="ECO:0000256" key="11">
    <source>
        <dbReference type="SAM" id="Phobius"/>
    </source>
</evidence>
<dbReference type="EC" id="2.7.13.3" evidence="3"/>
<evidence type="ECO:0000256" key="9">
    <source>
        <dbReference type="ARBA" id="ARBA00023012"/>
    </source>
</evidence>
<reference evidence="14 16" key="1">
    <citation type="submission" date="2016-06" db="EMBL/GenBank/DDBJ databases">
        <authorList>
            <person name="Kjaerup R.B."/>
            <person name="Dalgaard T.S."/>
            <person name="Juul-Madsen H.R."/>
        </authorList>
    </citation>
    <scope>NUCLEOTIDE SEQUENCE [LARGE SCALE GENOMIC DNA]</scope>
    <source>
        <strain evidence="14">Orrdi1</strain>
    </source>
</reference>
<dbReference type="InterPro" id="IPR036097">
    <property type="entry name" value="HisK_dim/P_sf"/>
</dbReference>
<dbReference type="Pfam" id="PF00512">
    <property type="entry name" value="HisKA"/>
    <property type="match status" value="1"/>
</dbReference>
<evidence type="ECO:0000256" key="7">
    <source>
        <dbReference type="ARBA" id="ARBA00022777"/>
    </source>
</evidence>
<dbReference type="AlphaFoldDB" id="A0A1C3K8G2"/>
<keyword evidence="10 11" id="KW-0472">Membrane</keyword>
<keyword evidence="5 14" id="KW-0808">Transferase</keyword>
<dbReference type="SUPFAM" id="SSF55874">
    <property type="entry name" value="ATPase domain of HSP90 chaperone/DNA topoisomerase II/histidine kinase"/>
    <property type="match status" value="1"/>
</dbReference>
<dbReference type="SUPFAM" id="SSF47384">
    <property type="entry name" value="Homodimeric domain of signal transducing histidine kinase"/>
    <property type="match status" value="1"/>
</dbReference>
<dbReference type="SMART" id="SM00387">
    <property type="entry name" value="HATPase_c"/>
    <property type="match status" value="1"/>
</dbReference>
<dbReference type="GO" id="GO:0005886">
    <property type="term" value="C:plasma membrane"/>
    <property type="evidence" value="ECO:0007669"/>
    <property type="project" value="TreeGrafter"/>
</dbReference>
<dbReference type="InterPro" id="IPR036890">
    <property type="entry name" value="HATPase_C_sf"/>
</dbReference>
<dbReference type="SMART" id="SM00388">
    <property type="entry name" value="HisKA"/>
    <property type="match status" value="1"/>
</dbReference>
<keyword evidence="8 11" id="KW-1133">Transmembrane helix</keyword>
<keyword evidence="7 14" id="KW-0418">Kinase</keyword>
<evidence type="ECO:0000256" key="3">
    <source>
        <dbReference type="ARBA" id="ARBA00012438"/>
    </source>
</evidence>
<comment type="subcellular location">
    <subcellularLocation>
        <location evidence="2">Membrane</location>
        <topology evidence="2">Multi-pass membrane protein</topology>
    </subcellularLocation>
</comment>
<dbReference type="PROSITE" id="PS50885">
    <property type="entry name" value="HAMP"/>
    <property type="match status" value="1"/>
</dbReference>
<dbReference type="InterPro" id="IPR004358">
    <property type="entry name" value="Sig_transdc_His_kin-like_C"/>
</dbReference>
<dbReference type="Gene3D" id="1.10.287.130">
    <property type="match status" value="1"/>
</dbReference>
<dbReference type="InterPro" id="IPR003594">
    <property type="entry name" value="HATPase_dom"/>
</dbReference>
<accession>A0A1C3K8G2</accession>
<dbReference type="InterPro" id="IPR003661">
    <property type="entry name" value="HisK_dim/P_dom"/>
</dbReference>
<reference evidence="15 16" key="2">
    <citation type="submission" date="2017-08" db="EMBL/GenBank/DDBJ databases">
        <authorList>
            <person name="de Groot N.N."/>
        </authorList>
    </citation>
    <scope>NUCLEOTIDE SEQUENCE [LARGE SCALE GENOMIC DNA]</scope>
    <source>
        <strain evidence="15">Orrdi1</strain>
    </source>
</reference>
<dbReference type="PROSITE" id="PS50109">
    <property type="entry name" value="HIS_KIN"/>
    <property type="match status" value="1"/>
</dbReference>
<dbReference type="Pfam" id="PF08521">
    <property type="entry name" value="2CSK_N"/>
    <property type="match status" value="1"/>
</dbReference>
<dbReference type="CDD" id="cd00075">
    <property type="entry name" value="HATPase"/>
    <property type="match status" value="1"/>
</dbReference>
<evidence type="ECO:0000256" key="6">
    <source>
        <dbReference type="ARBA" id="ARBA00022692"/>
    </source>
</evidence>
<dbReference type="InterPro" id="IPR050428">
    <property type="entry name" value="TCS_sensor_his_kinase"/>
</dbReference>
<feature type="domain" description="HAMP" evidence="13">
    <location>
        <begin position="223"/>
        <end position="275"/>
    </location>
</feature>
<evidence type="ECO:0000256" key="2">
    <source>
        <dbReference type="ARBA" id="ARBA00004141"/>
    </source>
</evidence>
<evidence type="ECO:0000256" key="4">
    <source>
        <dbReference type="ARBA" id="ARBA00022553"/>
    </source>
</evidence>
<comment type="catalytic activity">
    <reaction evidence="1">
        <text>ATP + protein L-histidine = ADP + protein N-phospho-L-histidine.</text>
        <dbReference type="EC" id="2.7.13.3"/>
    </reaction>
</comment>
<gene>
    <name evidence="14" type="ORF">ODI_02085</name>
    <name evidence="15" type="ORF">ODI_R1995</name>
</gene>
<proteinExistence type="predicted"/>
<evidence type="ECO:0000259" key="13">
    <source>
        <dbReference type="PROSITE" id="PS50885"/>
    </source>
</evidence>
<evidence type="ECO:0000259" key="12">
    <source>
        <dbReference type="PROSITE" id="PS50109"/>
    </source>
</evidence>
<evidence type="ECO:0000313" key="15">
    <source>
        <dbReference type="EMBL" id="SOE49319.1"/>
    </source>
</evidence>
<evidence type="ECO:0000313" key="14">
    <source>
        <dbReference type="EMBL" id="SBT27793.1"/>
    </source>
</evidence>
<keyword evidence="16" id="KW-1185">Reference proteome</keyword>
<evidence type="ECO:0000313" key="16">
    <source>
        <dbReference type="Proteomes" id="UP000078558"/>
    </source>
</evidence>
<keyword evidence="4" id="KW-0597">Phosphoprotein</keyword>
<dbReference type="PANTHER" id="PTHR45436">
    <property type="entry name" value="SENSOR HISTIDINE KINASE YKOH"/>
    <property type="match status" value="1"/>
</dbReference>
<dbReference type="Proteomes" id="UP000078558">
    <property type="component" value="Chromosome I"/>
</dbReference>
<dbReference type="PRINTS" id="PR00344">
    <property type="entry name" value="BCTRLSENSOR"/>
</dbReference>
<dbReference type="Gene3D" id="3.30.565.10">
    <property type="entry name" value="Histidine kinase-like ATPase, C-terminal domain"/>
    <property type="match status" value="1"/>
</dbReference>
<dbReference type="EMBL" id="FLRC01000056">
    <property type="protein sequence ID" value="SBT27793.1"/>
    <property type="molecule type" value="Genomic_DNA"/>
</dbReference>
<feature type="domain" description="Histidine kinase" evidence="12">
    <location>
        <begin position="283"/>
        <end position="500"/>
    </location>
</feature>
<feature type="transmembrane region" description="Helical" evidence="11">
    <location>
        <begin position="50"/>
        <end position="70"/>
    </location>
</feature>